<dbReference type="PANTHER" id="PTHR21039:SF0">
    <property type="entry name" value="HISTIDINOL-PHOSPHATASE"/>
    <property type="match status" value="1"/>
</dbReference>
<dbReference type="GO" id="GO:0004401">
    <property type="term" value="F:histidinol-phosphatase activity"/>
    <property type="evidence" value="ECO:0007669"/>
    <property type="project" value="UniProtKB-UniRule"/>
</dbReference>
<evidence type="ECO:0000313" key="11">
    <source>
        <dbReference type="Proteomes" id="UP000176992"/>
    </source>
</evidence>
<dbReference type="EMBL" id="MFIV01000255">
    <property type="protein sequence ID" value="OGF96715.1"/>
    <property type="molecule type" value="Genomic_DNA"/>
</dbReference>
<dbReference type="PANTHER" id="PTHR21039">
    <property type="entry name" value="HISTIDINOL PHOSPHATASE-RELATED"/>
    <property type="match status" value="1"/>
</dbReference>
<dbReference type="NCBIfam" id="NF005996">
    <property type="entry name" value="PRK08123.1"/>
    <property type="match status" value="1"/>
</dbReference>
<name>A0A1F5Y914_9BACT</name>
<dbReference type="Pfam" id="PF13263">
    <property type="entry name" value="PHP_C"/>
    <property type="match status" value="1"/>
</dbReference>
<evidence type="ECO:0000256" key="4">
    <source>
        <dbReference type="ARBA" id="ARBA00022605"/>
    </source>
</evidence>
<evidence type="ECO:0000256" key="8">
    <source>
        <dbReference type="RuleBase" id="RU366003"/>
    </source>
</evidence>
<evidence type="ECO:0000256" key="2">
    <source>
        <dbReference type="ARBA" id="ARBA00009152"/>
    </source>
</evidence>
<keyword evidence="5 8" id="KW-0378">Hydrolase</keyword>
<dbReference type="InterPro" id="IPR004013">
    <property type="entry name" value="PHP_dom"/>
</dbReference>
<evidence type="ECO:0000256" key="7">
    <source>
        <dbReference type="ARBA" id="ARBA00049158"/>
    </source>
</evidence>
<protein>
    <recommendedName>
        <fullName evidence="3 8">Histidinol-phosphatase</fullName>
        <shortName evidence="8">HolPase</shortName>
        <ecNumber evidence="3 8">3.1.3.15</ecNumber>
    </recommendedName>
</protein>
<organism evidence="10 11">
    <name type="scientific">Candidatus Glassbacteria bacterium GWA2_58_10</name>
    <dbReference type="NCBI Taxonomy" id="1817865"/>
    <lineage>
        <taxon>Bacteria</taxon>
        <taxon>Candidatus Glassiibacteriota</taxon>
    </lineage>
</organism>
<comment type="caution">
    <text evidence="10">The sequence shown here is derived from an EMBL/GenBank/DDBJ whole genome shotgun (WGS) entry which is preliminary data.</text>
</comment>
<reference evidence="10 11" key="1">
    <citation type="journal article" date="2016" name="Nat. Commun.">
        <title>Thousands of microbial genomes shed light on interconnected biogeochemical processes in an aquifer system.</title>
        <authorList>
            <person name="Anantharaman K."/>
            <person name="Brown C.T."/>
            <person name="Hug L.A."/>
            <person name="Sharon I."/>
            <person name="Castelle C.J."/>
            <person name="Probst A.J."/>
            <person name="Thomas B.C."/>
            <person name="Singh A."/>
            <person name="Wilkins M.J."/>
            <person name="Karaoz U."/>
            <person name="Brodie E.L."/>
            <person name="Williams K.H."/>
            <person name="Hubbard S.S."/>
            <person name="Banfield J.F."/>
        </authorList>
    </citation>
    <scope>NUCLEOTIDE SEQUENCE [LARGE SCALE GENOMIC DNA]</scope>
</reference>
<dbReference type="InterPro" id="IPR010140">
    <property type="entry name" value="Histidinol_P_phosphatase_HisJ"/>
</dbReference>
<comment type="similarity">
    <text evidence="2 8">Belongs to the PHP hydrolase family. HisK subfamily.</text>
</comment>
<dbReference type="GO" id="GO:0000105">
    <property type="term" value="P:L-histidine biosynthetic process"/>
    <property type="evidence" value="ECO:0007669"/>
    <property type="project" value="UniProtKB-UniRule"/>
</dbReference>
<comment type="pathway">
    <text evidence="1 8">Amino-acid biosynthesis; L-histidine biosynthesis; L-histidine from 5-phospho-alpha-D-ribose 1-diphosphate: step 8/9.</text>
</comment>
<proteinExistence type="inferred from homology"/>
<dbReference type="SUPFAM" id="SSF89550">
    <property type="entry name" value="PHP domain-like"/>
    <property type="match status" value="1"/>
</dbReference>
<evidence type="ECO:0000256" key="5">
    <source>
        <dbReference type="ARBA" id="ARBA00022801"/>
    </source>
</evidence>
<dbReference type="Proteomes" id="UP000176992">
    <property type="component" value="Unassembled WGS sequence"/>
</dbReference>
<dbReference type="GO" id="GO:0005737">
    <property type="term" value="C:cytoplasm"/>
    <property type="evidence" value="ECO:0007669"/>
    <property type="project" value="TreeGrafter"/>
</dbReference>
<dbReference type="Gene3D" id="3.20.20.140">
    <property type="entry name" value="Metal-dependent hydrolases"/>
    <property type="match status" value="1"/>
</dbReference>
<evidence type="ECO:0000313" key="10">
    <source>
        <dbReference type="EMBL" id="OGF96715.1"/>
    </source>
</evidence>
<dbReference type="UniPathway" id="UPA00031">
    <property type="reaction ID" value="UER00013"/>
</dbReference>
<sequence>MFDYHVHTLFCGHAYGSMEEYVLRAVELGLEEIGFSGHYPYPPSFEETLPNCVIPAQSYPVYLAEAARLREAYRDRIVVRIGAEFDYLGDGQSFHPLDEARRLGLDFCLASVHLVDGVAVDYTPELLEKNLQRFTGGIDGVYDRYYRTLLEMVAPGYCTTVGHLDLVKKFNTLAGLAPGLDHSSMVEQVLERIASSGIAVEINTSGWDKPCGEQYPAIGILKKALELGIALTAGSDAHRPEEVGRHFDRLKVLLNQLGVRQLMRFEKLQAVPCDI</sequence>
<evidence type="ECO:0000259" key="9">
    <source>
        <dbReference type="Pfam" id="PF02811"/>
    </source>
</evidence>
<comment type="catalytic activity">
    <reaction evidence="7 8">
        <text>L-histidinol phosphate + H2O = L-histidinol + phosphate</text>
        <dbReference type="Rhea" id="RHEA:14465"/>
        <dbReference type="ChEBI" id="CHEBI:15377"/>
        <dbReference type="ChEBI" id="CHEBI:43474"/>
        <dbReference type="ChEBI" id="CHEBI:57699"/>
        <dbReference type="ChEBI" id="CHEBI:57980"/>
        <dbReference type="EC" id="3.1.3.15"/>
    </reaction>
</comment>
<accession>A0A1F5Y914</accession>
<gene>
    <name evidence="10" type="ORF">A2Z86_06295</name>
</gene>
<dbReference type="InterPro" id="IPR016195">
    <property type="entry name" value="Pol/histidinol_Pase-like"/>
</dbReference>
<evidence type="ECO:0000256" key="6">
    <source>
        <dbReference type="ARBA" id="ARBA00023102"/>
    </source>
</evidence>
<evidence type="ECO:0000256" key="1">
    <source>
        <dbReference type="ARBA" id="ARBA00004970"/>
    </source>
</evidence>
<feature type="domain" description="PHP" evidence="9">
    <location>
        <begin position="3"/>
        <end position="205"/>
    </location>
</feature>
<dbReference type="NCBIfam" id="TIGR01856">
    <property type="entry name" value="hisJ_fam"/>
    <property type="match status" value="1"/>
</dbReference>
<evidence type="ECO:0000256" key="3">
    <source>
        <dbReference type="ARBA" id="ARBA00013085"/>
    </source>
</evidence>
<dbReference type="CDD" id="cd12110">
    <property type="entry name" value="PHP_HisPPase_Hisj_like"/>
    <property type="match status" value="1"/>
</dbReference>
<dbReference type="EC" id="3.1.3.15" evidence="3 8"/>
<keyword evidence="4 8" id="KW-0028">Amino-acid biosynthesis</keyword>
<dbReference type="AlphaFoldDB" id="A0A1F5Y914"/>
<keyword evidence="6 8" id="KW-0368">Histidine biosynthesis</keyword>
<dbReference type="Pfam" id="PF02811">
    <property type="entry name" value="PHP"/>
    <property type="match status" value="1"/>
</dbReference>